<organism evidence="2">
    <name type="scientific">Sesamum latifolium</name>
    <dbReference type="NCBI Taxonomy" id="2727402"/>
    <lineage>
        <taxon>Eukaryota</taxon>
        <taxon>Viridiplantae</taxon>
        <taxon>Streptophyta</taxon>
        <taxon>Embryophyta</taxon>
        <taxon>Tracheophyta</taxon>
        <taxon>Spermatophyta</taxon>
        <taxon>Magnoliopsida</taxon>
        <taxon>eudicotyledons</taxon>
        <taxon>Gunneridae</taxon>
        <taxon>Pentapetalae</taxon>
        <taxon>asterids</taxon>
        <taxon>lamiids</taxon>
        <taxon>Lamiales</taxon>
        <taxon>Pedaliaceae</taxon>
        <taxon>Sesamum</taxon>
    </lineage>
</organism>
<accession>A0AAW2XA59</accession>
<protein>
    <submittedName>
        <fullName evidence="2">Uncharacterized protein</fullName>
    </submittedName>
</protein>
<gene>
    <name evidence="2" type="ORF">Slati_1541500</name>
</gene>
<dbReference type="AlphaFoldDB" id="A0AAW2XA59"/>
<comment type="caution">
    <text evidence="2">The sequence shown here is derived from an EMBL/GenBank/DDBJ whole genome shotgun (WGS) entry which is preliminary data.</text>
</comment>
<reference evidence="2" key="1">
    <citation type="submission" date="2020-06" db="EMBL/GenBank/DDBJ databases">
        <authorList>
            <person name="Li T."/>
            <person name="Hu X."/>
            <person name="Zhang T."/>
            <person name="Song X."/>
            <person name="Zhang H."/>
            <person name="Dai N."/>
            <person name="Sheng W."/>
            <person name="Hou X."/>
            <person name="Wei L."/>
        </authorList>
    </citation>
    <scope>NUCLEOTIDE SEQUENCE</scope>
    <source>
        <strain evidence="2">KEN1</strain>
        <tissue evidence="2">Leaf</tissue>
    </source>
</reference>
<proteinExistence type="predicted"/>
<evidence type="ECO:0000256" key="1">
    <source>
        <dbReference type="SAM" id="MobiDB-lite"/>
    </source>
</evidence>
<name>A0AAW2XA59_9LAMI</name>
<reference evidence="2" key="2">
    <citation type="journal article" date="2024" name="Plant">
        <title>Genomic evolution and insights into agronomic trait innovations of Sesamum species.</title>
        <authorList>
            <person name="Miao H."/>
            <person name="Wang L."/>
            <person name="Qu L."/>
            <person name="Liu H."/>
            <person name="Sun Y."/>
            <person name="Le M."/>
            <person name="Wang Q."/>
            <person name="Wei S."/>
            <person name="Zheng Y."/>
            <person name="Lin W."/>
            <person name="Duan Y."/>
            <person name="Cao H."/>
            <person name="Xiong S."/>
            <person name="Wang X."/>
            <person name="Wei L."/>
            <person name="Li C."/>
            <person name="Ma Q."/>
            <person name="Ju M."/>
            <person name="Zhao R."/>
            <person name="Li G."/>
            <person name="Mu C."/>
            <person name="Tian Q."/>
            <person name="Mei H."/>
            <person name="Zhang T."/>
            <person name="Gao T."/>
            <person name="Zhang H."/>
        </authorList>
    </citation>
    <scope>NUCLEOTIDE SEQUENCE</scope>
    <source>
        <strain evidence="2">KEN1</strain>
    </source>
</reference>
<sequence length="60" mass="6804">MRSWCIAAGSSPEEALRGEGPGERGRQKEDCAFPFLPIFLVERRTTYPSTWVLWLGKMST</sequence>
<feature type="region of interest" description="Disordered" evidence="1">
    <location>
        <begin position="1"/>
        <end position="28"/>
    </location>
</feature>
<dbReference type="EMBL" id="JACGWN010000005">
    <property type="protein sequence ID" value="KAL0449851.1"/>
    <property type="molecule type" value="Genomic_DNA"/>
</dbReference>
<feature type="compositionally biased region" description="Basic and acidic residues" evidence="1">
    <location>
        <begin position="14"/>
        <end position="28"/>
    </location>
</feature>
<evidence type="ECO:0000313" key="2">
    <source>
        <dbReference type="EMBL" id="KAL0449851.1"/>
    </source>
</evidence>